<comment type="caution">
    <text evidence="3">The sequence shown here is derived from an EMBL/GenBank/DDBJ whole genome shotgun (WGS) entry which is preliminary data.</text>
</comment>
<reference evidence="3 4" key="1">
    <citation type="journal article" date="2019" name="Environ. Microbiol.">
        <title>Species interactions and distinct microbial communities in high Arctic permafrost affected cryosols are associated with the CH4 and CO2 gas fluxes.</title>
        <authorList>
            <person name="Altshuler I."/>
            <person name="Hamel J."/>
            <person name="Turney S."/>
            <person name="Magnuson E."/>
            <person name="Levesque R."/>
            <person name="Greer C."/>
            <person name="Whyte L.G."/>
        </authorList>
    </citation>
    <scope>NUCLEOTIDE SEQUENCE [LARGE SCALE GENOMIC DNA]</scope>
    <source>
        <strain evidence="3 4">E6.1</strain>
    </source>
</reference>
<dbReference type="Proteomes" id="UP000319931">
    <property type="component" value="Unassembled WGS sequence"/>
</dbReference>
<dbReference type="PANTHER" id="PTHR44051">
    <property type="entry name" value="GLUTATHIONE S-TRANSFERASE-RELATED"/>
    <property type="match status" value="1"/>
</dbReference>
<dbReference type="PROSITE" id="PS50405">
    <property type="entry name" value="GST_CTER"/>
    <property type="match status" value="1"/>
</dbReference>
<dbReference type="SFLD" id="SFLDG00358">
    <property type="entry name" value="Main_(cytGST)"/>
    <property type="match status" value="1"/>
</dbReference>
<accession>A0A502FZA5</accession>
<dbReference type="SFLD" id="SFLDG01150">
    <property type="entry name" value="Main.1:_Beta-like"/>
    <property type="match status" value="1"/>
</dbReference>
<evidence type="ECO:0000313" key="4">
    <source>
        <dbReference type="Proteomes" id="UP000319931"/>
    </source>
</evidence>
<dbReference type="AlphaFoldDB" id="A0A502FZA5"/>
<keyword evidence="4" id="KW-1185">Reference proteome</keyword>
<dbReference type="CDD" id="cd03057">
    <property type="entry name" value="GST_N_Beta"/>
    <property type="match status" value="1"/>
</dbReference>
<dbReference type="InterPro" id="IPR036282">
    <property type="entry name" value="Glutathione-S-Trfase_C_sf"/>
</dbReference>
<dbReference type="PROSITE" id="PS50404">
    <property type="entry name" value="GST_NTER"/>
    <property type="match status" value="1"/>
</dbReference>
<proteinExistence type="predicted"/>
<dbReference type="GO" id="GO:0016740">
    <property type="term" value="F:transferase activity"/>
    <property type="evidence" value="ECO:0007669"/>
    <property type="project" value="UniProtKB-KW"/>
</dbReference>
<dbReference type="SUPFAM" id="SSF47616">
    <property type="entry name" value="GST C-terminal domain-like"/>
    <property type="match status" value="1"/>
</dbReference>
<dbReference type="InterPro" id="IPR004045">
    <property type="entry name" value="Glutathione_S-Trfase_N"/>
</dbReference>
<dbReference type="InterPro" id="IPR036249">
    <property type="entry name" value="Thioredoxin-like_sf"/>
</dbReference>
<dbReference type="InterPro" id="IPR040079">
    <property type="entry name" value="Glutathione_S-Trfase"/>
</dbReference>
<gene>
    <name evidence="3" type="ORF">EAH76_08165</name>
</gene>
<evidence type="ECO:0000259" key="2">
    <source>
        <dbReference type="PROSITE" id="PS50405"/>
    </source>
</evidence>
<evidence type="ECO:0000313" key="3">
    <source>
        <dbReference type="EMBL" id="TPG54602.1"/>
    </source>
</evidence>
<dbReference type="Pfam" id="PF02798">
    <property type="entry name" value="GST_N"/>
    <property type="match status" value="1"/>
</dbReference>
<dbReference type="PANTHER" id="PTHR44051:SF8">
    <property type="entry name" value="GLUTATHIONE S-TRANSFERASE GSTA"/>
    <property type="match status" value="1"/>
</dbReference>
<dbReference type="Gene3D" id="1.20.1050.10">
    <property type="match status" value="1"/>
</dbReference>
<dbReference type="RefSeq" id="WP_140849754.1">
    <property type="nucleotide sequence ID" value="NZ_RCZC01000002.1"/>
</dbReference>
<protein>
    <submittedName>
        <fullName evidence="3">Glutathione S-transferase family protein</fullName>
    </submittedName>
</protein>
<keyword evidence="3" id="KW-0808">Transferase</keyword>
<dbReference type="InterPro" id="IPR010987">
    <property type="entry name" value="Glutathione-S-Trfase_C-like"/>
</dbReference>
<evidence type="ECO:0000259" key="1">
    <source>
        <dbReference type="PROSITE" id="PS50404"/>
    </source>
</evidence>
<dbReference type="SFLD" id="SFLDS00019">
    <property type="entry name" value="Glutathione_Transferase_(cytos"/>
    <property type="match status" value="1"/>
</dbReference>
<organism evidence="3 4">
    <name type="scientific">Sphingomonas glacialis</name>
    <dbReference type="NCBI Taxonomy" id="658225"/>
    <lineage>
        <taxon>Bacteria</taxon>
        <taxon>Pseudomonadati</taxon>
        <taxon>Pseudomonadota</taxon>
        <taxon>Alphaproteobacteria</taxon>
        <taxon>Sphingomonadales</taxon>
        <taxon>Sphingomonadaceae</taxon>
        <taxon>Sphingomonas</taxon>
    </lineage>
</organism>
<dbReference type="SUPFAM" id="SSF52833">
    <property type="entry name" value="Thioredoxin-like"/>
    <property type="match status" value="1"/>
</dbReference>
<name>A0A502FZA5_9SPHN</name>
<dbReference type="OrthoDB" id="7583243at2"/>
<sequence>MAITLYFAPNSSAFAPLVALEEAGADFNAVRIDLAAGEQHTPAYRAINPRRRVPTLVIDGTPVTEVIAILSWIADSYPHAGLLPDDPVERAQAFALMGWIASTVHVALAQVRRPERYADDPAVRRALEAPGRAAFAAALAELEARSAATPSPFLIGGRFGAVDAYALVVRRWADSLGIDRTSFPSFAERTDRLFDRPAVRRAVEHETLLPAAAAAA</sequence>
<dbReference type="Gene3D" id="3.40.30.10">
    <property type="entry name" value="Glutaredoxin"/>
    <property type="match status" value="1"/>
</dbReference>
<feature type="domain" description="GST N-terminal" evidence="1">
    <location>
        <begin position="1"/>
        <end position="81"/>
    </location>
</feature>
<feature type="domain" description="GST C-terminal" evidence="2">
    <location>
        <begin position="86"/>
        <end position="214"/>
    </location>
</feature>
<dbReference type="EMBL" id="RCZC01000002">
    <property type="protein sequence ID" value="TPG54602.1"/>
    <property type="molecule type" value="Genomic_DNA"/>
</dbReference>